<dbReference type="PANTHER" id="PTHR36455:SF1">
    <property type="entry name" value="BLR8292 PROTEIN"/>
    <property type="match status" value="1"/>
</dbReference>
<reference evidence="1 2" key="1">
    <citation type="journal article" date="2015" name="Stand. Genomic Sci.">
        <title>Genomic Encyclopedia of Bacterial and Archaeal Type Strains, Phase III: the genomes of soil and plant-associated and newly described type strains.</title>
        <authorList>
            <person name="Whitman W.B."/>
            <person name="Woyke T."/>
            <person name="Klenk H.P."/>
            <person name="Zhou Y."/>
            <person name="Lilburn T.G."/>
            <person name="Beck B.J."/>
            <person name="De Vos P."/>
            <person name="Vandamme P."/>
            <person name="Eisen J.A."/>
            <person name="Garrity G."/>
            <person name="Hugenholtz P."/>
            <person name="Kyrpides N.C."/>
        </authorList>
    </citation>
    <scope>NUCLEOTIDE SEQUENCE [LARGE SCALE GENOMIC DNA]</scope>
    <source>
        <strain evidence="1 2">A3</strain>
    </source>
</reference>
<dbReference type="AlphaFoldDB" id="A0A4R2HRJ6"/>
<dbReference type="EMBL" id="SLWQ01000025">
    <property type="protein sequence ID" value="TCO33717.1"/>
    <property type="molecule type" value="Genomic_DNA"/>
</dbReference>
<comment type="caution">
    <text evidence="1">The sequence shown here is derived from an EMBL/GenBank/DDBJ whole genome shotgun (WGS) entry which is preliminary data.</text>
</comment>
<accession>A0A4R2HRJ6</accession>
<dbReference type="NCBIfam" id="NF033819">
    <property type="entry name" value="IS66_TnpB"/>
    <property type="match status" value="1"/>
</dbReference>
<gene>
    <name evidence="1" type="ORF">EV148_1252</name>
</gene>
<evidence type="ECO:0000313" key="1">
    <source>
        <dbReference type="EMBL" id="TCO33717.1"/>
    </source>
</evidence>
<organism evidence="1 2">
    <name type="scientific">Dokdonella fugitiva</name>
    <dbReference type="NCBI Taxonomy" id="328517"/>
    <lineage>
        <taxon>Bacteria</taxon>
        <taxon>Pseudomonadati</taxon>
        <taxon>Pseudomonadota</taxon>
        <taxon>Gammaproteobacteria</taxon>
        <taxon>Lysobacterales</taxon>
        <taxon>Rhodanobacteraceae</taxon>
        <taxon>Dokdonella</taxon>
    </lineage>
</organism>
<name>A0A4R2HRJ6_9GAMM</name>
<proteinExistence type="predicted"/>
<dbReference type="Proteomes" id="UP000294862">
    <property type="component" value="Unassembled WGS sequence"/>
</dbReference>
<dbReference type="InterPro" id="IPR008878">
    <property type="entry name" value="Transposase_IS66_Orf2"/>
</dbReference>
<dbReference type="PANTHER" id="PTHR36455">
    <property type="match status" value="1"/>
</dbReference>
<dbReference type="RefSeq" id="WP_199222829.1">
    <property type="nucleotide sequence ID" value="NZ_JACGXM010000013.1"/>
</dbReference>
<dbReference type="Pfam" id="PF05717">
    <property type="entry name" value="TnpB_IS66"/>
    <property type="match status" value="1"/>
</dbReference>
<keyword evidence="2" id="KW-1185">Reference proteome</keyword>
<sequence length="94" mass="10604">MDRLLVAIGRDLGRDARDGGAYVFRNRSGTRIKVLCVDAQGVWLSVRRLHEGAFHWPRSGDAAWSLTREQFAWLVAGVDWQRLSRATSALPKII</sequence>
<protein>
    <submittedName>
        <fullName evidence="1">Transposase</fullName>
    </submittedName>
</protein>
<evidence type="ECO:0000313" key="2">
    <source>
        <dbReference type="Proteomes" id="UP000294862"/>
    </source>
</evidence>